<dbReference type="AlphaFoldDB" id="A0A815TIQ7"/>
<comment type="caution">
    <text evidence="1">The sequence shown here is derived from an EMBL/GenBank/DDBJ whole genome shotgun (WGS) entry which is preliminary data.</text>
</comment>
<organism evidence="1 4">
    <name type="scientific">Adineta ricciae</name>
    <name type="common">Rotifer</name>
    <dbReference type="NCBI Taxonomy" id="249248"/>
    <lineage>
        <taxon>Eukaryota</taxon>
        <taxon>Metazoa</taxon>
        <taxon>Spiralia</taxon>
        <taxon>Gnathifera</taxon>
        <taxon>Rotifera</taxon>
        <taxon>Eurotatoria</taxon>
        <taxon>Bdelloidea</taxon>
        <taxon>Adinetida</taxon>
        <taxon>Adinetidae</taxon>
        <taxon>Adineta</taxon>
    </lineage>
</organism>
<evidence type="ECO:0000313" key="2">
    <source>
        <dbReference type="EMBL" id="CAF1654152.1"/>
    </source>
</evidence>
<gene>
    <name evidence="1" type="ORF">EDS130_LOCUS42831</name>
    <name evidence="2" type="ORF">XAT740_LOCUS55581</name>
</gene>
<protein>
    <submittedName>
        <fullName evidence="1">Uncharacterized protein</fullName>
    </submittedName>
</protein>
<evidence type="ECO:0000313" key="1">
    <source>
        <dbReference type="EMBL" id="CAF1504322.1"/>
    </source>
</evidence>
<proteinExistence type="predicted"/>
<evidence type="ECO:0000313" key="3">
    <source>
        <dbReference type="Proteomes" id="UP000663828"/>
    </source>
</evidence>
<dbReference type="EMBL" id="CAJNOR010010476">
    <property type="protein sequence ID" value="CAF1654152.1"/>
    <property type="molecule type" value="Genomic_DNA"/>
</dbReference>
<reference evidence="1" key="1">
    <citation type="submission" date="2021-02" db="EMBL/GenBank/DDBJ databases">
        <authorList>
            <person name="Nowell W R."/>
        </authorList>
    </citation>
    <scope>NUCLEOTIDE SEQUENCE</scope>
</reference>
<dbReference type="EMBL" id="CAJNOJ010000654">
    <property type="protein sequence ID" value="CAF1504322.1"/>
    <property type="molecule type" value="Genomic_DNA"/>
</dbReference>
<dbReference type="Proteomes" id="UP000663828">
    <property type="component" value="Unassembled WGS sequence"/>
</dbReference>
<sequence>MQLFRCTGKRSEERRALFRHMDQPVMHPISGQLYCPRNVFRQFECVRFDTESNCERSAAVPRDGKCSEELRALFHHMDQPVMDPMSSQLYCLRNVFRQFECVRFDTESNCERSAAVPMHRKTF</sequence>
<name>A0A815TIQ7_ADIRI</name>
<evidence type="ECO:0000313" key="4">
    <source>
        <dbReference type="Proteomes" id="UP000663852"/>
    </source>
</evidence>
<dbReference type="Proteomes" id="UP000663852">
    <property type="component" value="Unassembled WGS sequence"/>
</dbReference>
<keyword evidence="3" id="KW-1185">Reference proteome</keyword>
<accession>A0A815TIQ7</accession>